<sequence>NITIPSDGNISLFTHEQLAIFLRYLKIEDRIISHLHRKQVDGKRFAKLKDTELDSLGINNPVVVFFRNKSNTKGKGKGPFML</sequence>
<gene>
    <name evidence="1" type="ORF">CUNI_LOCUS21445</name>
</gene>
<dbReference type="InterPro" id="IPR013761">
    <property type="entry name" value="SAM/pointed_sf"/>
</dbReference>
<protein>
    <submittedName>
        <fullName evidence="1">Uncharacterized protein</fullName>
    </submittedName>
</protein>
<organism evidence="1 2">
    <name type="scientific">Candidula unifasciata</name>
    <dbReference type="NCBI Taxonomy" id="100452"/>
    <lineage>
        <taxon>Eukaryota</taxon>
        <taxon>Metazoa</taxon>
        <taxon>Spiralia</taxon>
        <taxon>Lophotrochozoa</taxon>
        <taxon>Mollusca</taxon>
        <taxon>Gastropoda</taxon>
        <taxon>Heterobranchia</taxon>
        <taxon>Euthyneura</taxon>
        <taxon>Panpulmonata</taxon>
        <taxon>Eupulmonata</taxon>
        <taxon>Stylommatophora</taxon>
        <taxon>Helicina</taxon>
        <taxon>Helicoidea</taxon>
        <taxon>Geomitridae</taxon>
        <taxon>Candidula</taxon>
    </lineage>
</organism>
<reference evidence="1" key="1">
    <citation type="submission" date="2021-04" db="EMBL/GenBank/DDBJ databases">
        <authorList>
            <consortium name="Molecular Ecology Group"/>
        </authorList>
    </citation>
    <scope>NUCLEOTIDE SEQUENCE</scope>
</reference>
<feature type="non-terminal residue" evidence="1">
    <location>
        <position position="1"/>
    </location>
</feature>
<dbReference type="EMBL" id="CAJHNH020008466">
    <property type="protein sequence ID" value="CAG5135887.1"/>
    <property type="molecule type" value="Genomic_DNA"/>
</dbReference>
<dbReference type="Proteomes" id="UP000678393">
    <property type="component" value="Unassembled WGS sequence"/>
</dbReference>
<evidence type="ECO:0000313" key="2">
    <source>
        <dbReference type="Proteomes" id="UP000678393"/>
    </source>
</evidence>
<accession>A0A8S4A296</accession>
<dbReference type="AlphaFoldDB" id="A0A8S4A296"/>
<dbReference type="SUPFAM" id="SSF47769">
    <property type="entry name" value="SAM/Pointed domain"/>
    <property type="match status" value="1"/>
</dbReference>
<proteinExistence type="predicted"/>
<name>A0A8S4A296_9EUPU</name>
<keyword evidence="2" id="KW-1185">Reference proteome</keyword>
<dbReference type="OrthoDB" id="6128388at2759"/>
<comment type="caution">
    <text evidence="1">The sequence shown here is derived from an EMBL/GenBank/DDBJ whole genome shotgun (WGS) entry which is preliminary data.</text>
</comment>
<evidence type="ECO:0000313" key="1">
    <source>
        <dbReference type="EMBL" id="CAG5135887.1"/>
    </source>
</evidence>